<reference evidence="2 3" key="1">
    <citation type="submission" date="2018-11" db="EMBL/GenBank/DDBJ databases">
        <authorList>
            <consortium name="Pathogen Informatics"/>
        </authorList>
    </citation>
    <scope>NUCLEOTIDE SEQUENCE [LARGE SCALE GENOMIC DNA]</scope>
</reference>
<evidence type="ECO:0000256" key="1">
    <source>
        <dbReference type="SAM" id="MobiDB-lite"/>
    </source>
</evidence>
<organism evidence="3 4">
    <name type="scientific">Heligmosomoides polygyrus</name>
    <name type="common">Parasitic roundworm</name>
    <dbReference type="NCBI Taxonomy" id="6339"/>
    <lineage>
        <taxon>Eukaryota</taxon>
        <taxon>Metazoa</taxon>
        <taxon>Ecdysozoa</taxon>
        <taxon>Nematoda</taxon>
        <taxon>Chromadorea</taxon>
        <taxon>Rhabditida</taxon>
        <taxon>Rhabditina</taxon>
        <taxon>Rhabditomorpha</taxon>
        <taxon>Strongyloidea</taxon>
        <taxon>Heligmosomidae</taxon>
        <taxon>Heligmosomoides</taxon>
    </lineage>
</organism>
<accession>A0A183G5K3</accession>
<dbReference type="Pfam" id="PF01359">
    <property type="entry name" value="Transposase_1"/>
    <property type="match status" value="1"/>
</dbReference>
<reference evidence="4" key="2">
    <citation type="submission" date="2019-09" db="UniProtKB">
        <authorList>
            <consortium name="WormBaseParasite"/>
        </authorList>
    </citation>
    <scope>IDENTIFICATION</scope>
</reference>
<name>A0A183G5K3_HELPZ</name>
<dbReference type="EMBL" id="UZAH01029682">
    <property type="protein sequence ID" value="VDP07390.1"/>
    <property type="molecule type" value="Genomic_DNA"/>
</dbReference>
<accession>A0A3P8ASZ2</accession>
<keyword evidence="3" id="KW-1185">Reference proteome</keyword>
<protein>
    <submittedName>
        <fullName evidence="4">TFIIIC_sub6 domain-containing protein</fullName>
    </submittedName>
</protein>
<feature type="region of interest" description="Disordered" evidence="1">
    <location>
        <begin position="45"/>
        <end position="68"/>
    </location>
</feature>
<evidence type="ECO:0000313" key="2">
    <source>
        <dbReference type="EMBL" id="VDP07390.1"/>
    </source>
</evidence>
<evidence type="ECO:0000313" key="4">
    <source>
        <dbReference type="WBParaSite" id="HPBE_0001691201-mRNA-1"/>
    </source>
</evidence>
<evidence type="ECO:0000313" key="3">
    <source>
        <dbReference type="Proteomes" id="UP000050761"/>
    </source>
</evidence>
<dbReference type="WBParaSite" id="HPBE_0001691201-mRNA-1">
    <property type="protein sequence ID" value="HPBE_0001691201-mRNA-1"/>
    <property type="gene ID" value="HPBE_0001691201"/>
</dbReference>
<proteinExistence type="predicted"/>
<dbReference type="InterPro" id="IPR001888">
    <property type="entry name" value="Transposase_1"/>
</dbReference>
<dbReference type="Proteomes" id="UP000050761">
    <property type="component" value="Unassembled WGS sequence"/>
</dbReference>
<dbReference type="AlphaFoldDB" id="A0A183G5K3"/>
<gene>
    <name evidence="2" type="ORF">HPBE_LOCUS16911</name>
</gene>
<sequence length="68" mass="7681">MSLLKIDLVADAPLLYSEGTPNWELLDGETTVTASVYATQLQSLADATRQERPEQHLRGREFDEFDVK</sequence>
<feature type="compositionally biased region" description="Basic and acidic residues" evidence="1">
    <location>
        <begin position="48"/>
        <end position="68"/>
    </location>
</feature>